<comment type="caution">
    <text evidence="3">The sequence shown here is derived from an EMBL/GenBank/DDBJ whole genome shotgun (WGS) entry which is preliminary data.</text>
</comment>
<name>A0A8K0D7N3_IGNLU</name>
<dbReference type="AlphaFoldDB" id="A0A8K0D7N3"/>
<evidence type="ECO:0000259" key="2">
    <source>
        <dbReference type="Pfam" id="PF01593"/>
    </source>
</evidence>
<dbReference type="Gene3D" id="3.90.660.10">
    <property type="match status" value="1"/>
</dbReference>
<feature type="chain" id="PRO_5035470869" description="Amine oxidase domain-containing protein" evidence="1">
    <location>
        <begin position="21"/>
        <end position="490"/>
    </location>
</feature>
<proteinExistence type="predicted"/>
<evidence type="ECO:0000313" key="4">
    <source>
        <dbReference type="Proteomes" id="UP000801492"/>
    </source>
</evidence>
<dbReference type="PANTHER" id="PTHR10742">
    <property type="entry name" value="FLAVIN MONOAMINE OXIDASE"/>
    <property type="match status" value="1"/>
</dbReference>
<dbReference type="InterPro" id="IPR050281">
    <property type="entry name" value="Flavin_monoamine_oxidase"/>
</dbReference>
<feature type="domain" description="Amine oxidase" evidence="2">
    <location>
        <begin position="34"/>
        <end position="484"/>
    </location>
</feature>
<evidence type="ECO:0000256" key="1">
    <source>
        <dbReference type="SAM" id="SignalP"/>
    </source>
</evidence>
<dbReference type="Proteomes" id="UP000801492">
    <property type="component" value="Unassembled WGS sequence"/>
</dbReference>
<accession>A0A8K0D7N3</accession>
<organism evidence="3 4">
    <name type="scientific">Ignelater luminosus</name>
    <name type="common">Cucubano</name>
    <name type="synonym">Pyrophorus luminosus</name>
    <dbReference type="NCBI Taxonomy" id="2038154"/>
    <lineage>
        <taxon>Eukaryota</taxon>
        <taxon>Metazoa</taxon>
        <taxon>Ecdysozoa</taxon>
        <taxon>Arthropoda</taxon>
        <taxon>Hexapoda</taxon>
        <taxon>Insecta</taxon>
        <taxon>Pterygota</taxon>
        <taxon>Neoptera</taxon>
        <taxon>Endopterygota</taxon>
        <taxon>Coleoptera</taxon>
        <taxon>Polyphaga</taxon>
        <taxon>Elateriformia</taxon>
        <taxon>Elateroidea</taxon>
        <taxon>Elateridae</taxon>
        <taxon>Agrypninae</taxon>
        <taxon>Pyrophorini</taxon>
        <taxon>Ignelater</taxon>
    </lineage>
</organism>
<dbReference type="GO" id="GO:0046592">
    <property type="term" value="F:polyamine oxidase activity"/>
    <property type="evidence" value="ECO:0007669"/>
    <property type="project" value="TreeGrafter"/>
</dbReference>
<dbReference type="InterPro" id="IPR036188">
    <property type="entry name" value="FAD/NAD-bd_sf"/>
</dbReference>
<feature type="signal peptide" evidence="1">
    <location>
        <begin position="1"/>
        <end position="20"/>
    </location>
</feature>
<dbReference type="EMBL" id="VTPC01003677">
    <property type="protein sequence ID" value="KAF2898143.1"/>
    <property type="molecule type" value="Genomic_DNA"/>
</dbReference>
<dbReference type="InterPro" id="IPR002937">
    <property type="entry name" value="Amino_oxidase"/>
</dbReference>
<dbReference type="Gene3D" id="3.50.50.60">
    <property type="entry name" value="FAD/NAD(P)-binding domain"/>
    <property type="match status" value="1"/>
</dbReference>
<dbReference type="SUPFAM" id="SSF54373">
    <property type="entry name" value="FAD-linked reductases, C-terminal domain"/>
    <property type="match status" value="1"/>
</dbReference>
<reference evidence="3" key="1">
    <citation type="submission" date="2019-08" db="EMBL/GenBank/DDBJ databases">
        <title>The genome of the North American firefly Photinus pyralis.</title>
        <authorList>
            <consortium name="Photinus pyralis genome working group"/>
            <person name="Fallon T.R."/>
            <person name="Sander Lower S.E."/>
            <person name="Weng J.-K."/>
        </authorList>
    </citation>
    <scope>NUCLEOTIDE SEQUENCE</scope>
    <source>
        <strain evidence="3">TRF0915ILg1</strain>
        <tissue evidence="3">Whole body</tissue>
    </source>
</reference>
<protein>
    <recommendedName>
        <fullName evidence="2">Amine oxidase domain-containing protein</fullName>
    </recommendedName>
</protein>
<dbReference type="PANTHER" id="PTHR10742:SF398">
    <property type="entry name" value="AMINE OXIDASE DOMAIN-CONTAINING PROTEIN-RELATED"/>
    <property type="match status" value="1"/>
</dbReference>
<keyword evidence="1" id="KW-0732">Signal</keyword>
<dbReference type="SUPFAM" id="SSF51905">
    <property type="entry name" value="FAD/NAD(P)-binding domain"/>
    <property type="match status" value="1"/>
</dbReference>
<keyword evidence="4" id="KW-1185">Reference proteome</keyword>
<dbReference type="Pfam" id="PF01593">
    <property type="entry name" value="Amino_oxidase"/>
    <property type="match status" value="1"/>
</dbReference>
<sequence>MFTMKIVLLTLLQLFVFTRCENEPKIIIIGAGPAGIAAASKLYQNNITNVKILEAENRIGGRIHSVKFGDAIVDLGAEWYSGGDDTDVYETIKESNLTEPTCFTQIFYHSSGKRIDHGIITELLNIFEEIQQVAVEAKEGVTVEDHIKEKYSAKIRERYKDNSEMLEFASDFLEVIRKEVTILHGAFSWGDVSAKSDHEEPAENNWLNWKGRGFKTILDVLMQNCPDPSKELPLEIILNKEVKIITWDDDEVTVECFDGSSYKADHVIVTVSLGVLKNRYQTLFNPELPENKKNAIEELGIAAVAKIFFYFPTRWWLQADLKSIGLFWTELDQVEFLQQFGTDKHWLLDLPIFYPVTNNPSVLEAFLGGKSVPQIELLSDDEIIDGIMLVLNKFVGNEFKNITKPTEILRYNWYSNPHFRGTYSYQTIQSRRRKVSAETALSEPLTGKNRKMTLLFAGEATNPTHYGSVYGALETGYREAQRLLDIYKTV</sequence>
<evidence type="ECO:0000313" key="3">
    <source>
        <dbReference type="EMBL" id="KAF2898143.1"/>
    </source>
</evidence>
<dbReference type="OrthoDB" id="5046242at2759"/>
<dbReference type="PRINTS" id="PR00419">
    <property type="entry name" value="ADXRDTASE"/>
</dbReference>
<gene>
    <name evidence="3" type="ORF">ILUMI_08013</name>
</gene>